<name>A0A542E8C6_9ACTN</name>
<protein>
    <submittedName>
        <fullName evidence="2">DinB family protein</fullName>
    </submittedName>
</protein>
<dbReference type="Gene3D" id="1.20.120.450">
    <property type="entry name" value="dinb family like domain"/>
    <property type="match status" value="1"/>
</dbReference>
<dbReference type="EMBL" id="VFMM01000002">
    <property type="protein sequence ID" value="TQJ11582.1"/>
    <property type="molecule type" value="Genomic_DNA"/>
</dbReference>
<evidence type="ECO:0000313" key="2">
    <source>
        <dbReference type="EMBL" id="TQJ11582.1"/>
    </source>
</evidence>
<dbReference type="Proteomes" id="UP000316298">
    <property type="component" value="Unassembled WGS sequence"/>
</dbReference>
<organism evidence="2 3">
    <name type="scientific">Kribbella jejuensis</name>
    <dbReference type="NCBI Taxonomy" id="236068"/>
    <lineage>
        <taxon>Bacteria</taxon>
        <taxon>Bacillati</taxon>
        <taxon>Actinomycetota</taxon>
        <taxon>Actinomycetes</taxon>
        <taxon>Propionibacteriales</taxon>
        <taxon>Kribbellaceae</taxon>
        <taxon>Kribbella</taxon>
    </lineage>
</organism>
<dbReference type="SUPFAM" id="SSF109854">
    <property type="entry name" value="DinB/YfiT-like putative metalloenzymes"/>
    <property type="match status" value="1"/>
</dbReference>
<feature type="domain" description="DinB-like" evidence="1">
    <location>
        <begin position="80"/>
        <end position="224"/>
    </location>
</feature>
<sequence length="239" mass="26970">MTRYVDEDLHGAEFRECDLTGARLIGVVMQDAVIDGLVTNLVVNGVEVTGYVEAELDRRYPVRVLIRSEEPADLREAARQLHAAWAATIARIRRTPGIERRSVNDEWSAAQTLRHLVFVHDSWFRRCCLGSTELFTPMGIGPDVEPYRGAHGIDRSLDPDLDEIVGVREAQAAELERWLDQVTAEQLTAPAPVPDDDVWPPYARGRSVQQCLRTVLNETFEHHNFCTRDLDLIDNQAAD</sequence>
<dbReference type="InterPro" id="IPR034660">
    <property type="entry name" value="DinB/YfiT-like"/>
</dbReference>
<dbReference type="OrthoDB" id="3542438at2"/>
<dbReference type="RefSeq" id="WP_141858523.1">
    <property type="nucleotide sequence ID" value="NZ_BAAAKA010000001.1"/>
</dbReference>
<evidence type="ECO:0000313" key="3">
    <source>
        <dbReference type="Proteomes" id="UP000316298"/>
    </source>
</evidence>
<reference evidence="2 3" key="1">
    <citation type="submission" date="2019-06" db="EMBL/GenBank/DDBJ databases">
        <title>Sequencing the genomes of 1000 actinobacteria strains.</title>
        <authorList>
            <person name="Klenk H.-P."/>
        </authorList>
    </citation>
    <scope>NUCLEOTIDE SEQUENCE [LARGE SCALE GENOMIC DNA]</scope>
    <source>
        <strain evidence="2 3">DSM 17305</strain>
    </source>
</reference>
<dbReference type="AlphaFoldDB" id="A0A542E8C6"/>
<evidence type="ECO:0000259" key="1">
    <source>
        <dbReference type="Pfam" id="PF12867"/>
    </source>
</evidence>
<proteinExistence type="predicted"/>
<keyword evidence="3" id="KW-1185">Reference proteome</keyword>
<comment type="caution">
    <text evidence="2">The sequence shown here is derived from an EMBL/GenBank/DDBJ whole genome shotgun (WGS) entry which is preliminary data.</text>
</comment>
<accession>A0A542E8C6</accession>
<dbReference type="Pfam" id="PF12867">
    <property type="entry name" value="DinB_2"/>
    <property type="match status" value="1"/>
</dbReference>
<gene>
    <name evidence="2" type="ORF">FB475_4502</name>
</gene>
<dbReference type="InterPro" id="IPR024775">
    <property type="entry name" value="DinB-like"/>
</dbReference>